<feature type="chain" id="PRO_5032532189" evidence="1">
    <location>
        <begin position="21"/>
        <end position="167"/>
    </location>
</feature>
<dbReference type="PANTHER" id="PTHR33144">
    <property type="entry name" value="OS10G0409366 PROTEIN-RELATED"/>
    <property type="match status" value="1"/>
</dbReference>
<name>A0A835LH47_9MAGN</name>
<organism evidence="2 3">
    <name type="scientific">Coptis chinensis</name>
    <dbReference type="NCBI Taxonomy" id="261450"/>
    <lineage>
        <taxon>Eukaryota</taxon>
        <taxon>Viridiplantae</taxon>
        <taxon>Streptophyta</taxon>
        <taxon>Embryophyta</taxon>
        <taxon>Tracheophyta</taxon>
        <taxon>Spermatophyta</taxon>
        <taxon>Magnoliopsida</taxon>
        <taxon>Ranunculales</taxon>
        <taxon>Ranunculaceae</taxon>
        <taxon>Coptidoideae</taxon>
        <taxon>Coptis</taxon>
    </lineage>
</organism>
<dbReference type="EMBL" id="JADFTS010000007">
    <property type="protein sequence ID" value="KAF9595358.1"/>
    <property type="molecule type" value="Genomic_DNA"/>
</dbReference>
<evidence type="ECO:0000313" key="2">
    <source>
        <dbReference type="EMBL" id="KAF9595358.1"/>
    </source>
</evidence>
<dbReference type="PANTHER" id="PTHR33144:SF25">
    <property type="entry name" value="DUF4216 DOMAIN-CONTAINING PROTEIN"/>
    <property type="match status" value="1"/>
</dbReference>
<proteinExistence type="predicted"/>
<evidence type="ECO:0000313" key="3">
    <source>
        <dbReference type="Proteomes" id="UP000631114"/>
    </source>
</evidence>
<dbReference type="AlphaFoldDB" id="A0A835LH47"/>
<keyword evidence="3" id="KW-1185">Reference proteome</keyword>
<keyword evidence="1" id="KW-0732">Signal</keyword>
<dbReference type="OrthoDB" id="1913335at2759"/>
<dbReference type="Proteomes" id="UP000631114">
    <property type="component" value="Unassembled WGS sequence"/>
</dbReference>
<reference evidence="2 3" key="1">
    <citation type="submission" date="2020-10" db="EMBL/GenBank/DDBJ databases">
        <title>The Coptis chinensis genome and diversification of protoberbering-type alkaloids.</title>
        <authorList>
            <person name="Wang B."/>
            <person name="Shu S."/>
            <person name="Song C."/>
            <person name="Liu Y."/>
        </authorList>
    </citation>
    <scope>NUCLEOTIDE SEQUENCE [LARGE SCALE GENOMIC DNA]</scope>
    <source>
        <strain evidence="2">HL-2020</strain>
        <tissue evidence="2">Leaf</tissue>
    </source>
</reference>
<evidence type="ECO:0000256" key="1">
    <source>
        <dbReference type="SAM" id="SignalP"/>
    </source>
</evidence>
<comment type="caution">
    <text evidence="2">The sequence shown here is derived from an EMBL/GenBank/DDBJ whole genome shotgun (WGS) entry which is preliminary data.</text>
</comment>
<gene>
    <name evidence="2" type="ORF">IFM89_000276</name>
</gene>
<accession>A0A835LH47</accession>
<sequence length="167" mass="19885">MEHASLIHWLILLLQDQVLGCAIKVQCLRLYHDFLSNLVGHHQVLSKFLASMMDSLLEIRKLNLMRMDKQLEMIQIAIPKALGGTAKTHCPIFYESFKDVPSPTKRLIWKKIKDEYGIAEVYKKCQLKKFAKSWREYKHRFRVKHYDKYDNDDERKRHCPKGVKRED</sequence>
<feature type="signal peptide" evidence="1">
    <location>
        <begin position="1"/>
        <end position="20"/>
    </location>
</feature>
<protein>
    <submittedName>
        <fullName evidence="2">Uncharacterized protein</fullName>
    </submittedName>
</protein>